<gene>
    <name evidence="2" type="ordered locus">SRM_00720</name>
</gene>
<evidence type="ECO:0000313" key="2">
    <source>
        <dbReference type="EMBL" id="CBH23641.1"/>
    </source>
</evidence>
<dbReference type="Proteomes" id="UP000000933">
    <property type="component" value="Chromosome"/>
</dbReference>
<feature type="transmembrane region" description="Helical" evidence="1">
    <location>
        <begin position="77"/>
        <end position="96"/>
    </location>
</feature>
<dbReference type="EMBL" id="FP565814">
    <property type="protein sequence ID" value="CBH23641.1"/>
    <property type="molecule type" value="Genomic_DNA"/>
</dbReference>
<sequence length="171" mass="18662">MASAARTVFLRLLLIGLFIGGYVTVWRPVRDWASAHAMAPLLAEVDTPRAQQYVLSGAPARALEIRPATGSNPVADMAAPTGLLFVIGSVFLLALYPTRLYWVYLGLYQWLLGGLMLGTLAIGIGWADWGFTVFDLLETDIYRGTSLGLPLLFAWLESRSENTKSEPSTSP</sequence>
<name>D5H6I6_SALRM</name>
<dbReference type="HOGENOM" id="CLU_1561796_0_0_10"/>
<evidence type="ECO:0000313" key="3">
    <source>
        <dbReference type="Proteomes" id="UP000000933"/>
    </source>
</evidence>
<keyword evidence="1" id="KW-0812">Transmembrane</keyword>
<keyword evidence="1" id="KW-0472">Membrane</keyword>
<reference evidence="2 3" key="1">
    <citation type="journal article" date="2010" name="ISME J.">
        <title>Fine-scale evolution: genomic, phenotypic and ecological differentiation in two coexisting Salinibacter ruber strains.</title>
        <authorList>
            <person name="Pena A."/>
            <person name="Teeling H."/>
            <person name="Huerta-Cepas J."/>
            <person name="Santos F."/>
            <person name="Yarza P."/>
            <person name="Brito-Echeverria J."/>
            <person name="Lucio M."/>
            <person name="Schmitt-Kopplin P."/>
            <person name="Meseguer I."/>
            <person name="Schenowitz C."/>
            <person name="Dossat C."/>
            <person name="Barbe V."/>
            <person name="Dopazo J."/>
            <person name="Rossello-Mora R."/>
            <person name="Schuler M."/>
            <person name="Glockner F.O."/>
            <person name="Amann R."/>
            <person name="Gabaldon T."/>
            <person name="Anton J."/>
        </authorList>
    </citation>
    <scope>NUCLEOTIDE SEQUENCE [LARGE SCALE GENOMIC DNA]</scope>
    <source>
        <strain evidence="2 3">M8</strain>
    </source>
</reference>
<organism evidence="2 3">
    <name type="scientific">Salinibacter ruber (strain M8)</name>
    <dbReference type="NCBI Taxonomy" id="761659"/>
    <lineage>
        <taxon>Bacteria</taxon>
        <taxon>Pseudomonadati</taxon>
        <taxon>Rhodothermota</taxon>
        <taxon>Rhodothermia</taxon>
        <taxon>Rhodothermales</taxon>
        <taxon>Salinibacteraceae</taxon>
        <taxon>Salinibacter</taxon>
    </lineage>
</organism>
<dbReference type="AlphaFoldDB" id="D5H6I6"/>
<keyword evidence="1" id="KW-1133">Transmembrane helix</keyword>
<dbReference type="KEGG" id="srm:SRM_00720"/>
<feature type="transmembrane region" description="Helical" evidence="1">
    <location>
        <begin position="12"/>
        <end position="29"/>
    </location>
</feature>
<accession>D5H6I6</accession>
<evidence type="ECO:0000256" key="1">
    <source>
        <dbReference type="SAM" id="Phobius"/>
    </source>
</evidence>
<protein>
    <submittedName>
        <fullName evidence="2">Uncharacterized protein</fullName>
    </submittedName>
</protein>
<proteinExistence type="predicted"/>
<reference evidence="3" key="2">
    <citation type="submission" date="2010-04" db="EMBL/GenBank/DDBJ databases">
        <title>Genome sequence of Salinibacter ruber M8.</title>
        <authorList>
            <consortium name="Genoscope"/>
        </authorList>
    </citation>
    <scope>NUCLEOTIDE SEQUENCE [LARGE SCALE GENOMIC DNA]</scope>
    <source>
        <strain evidence="3">M8</strain>
    </source>
</reference>
<feature type="transmembrane region" description="Helical" evidence="1">
    <location>
        <begin position="108"/>
        <end position="129"/>
    </location>
</feature>